<dbReference type="SUPFAM" id="SSF63491">
    <property type="entry name" value="BAG domain"/>
    <property type="match status" value="1"/>
</dbReference>
<dbReference type="InterPro" id="IPR003103">
    <property type="entry name" value="BAG_domain"/>
</dbReference>
<dbReference type="AlphaFoldDB" id="A0A1D2VFB5"/>
<reference evidence="4" key="1">
    <citation type="submission" date="2016-05" db="EMBL/GenBank/DDBJ databases">
        <title>Comparative genomics of biotechnologically important yeasts.</title>
        <authorList>
            <consortium name="DOE Joint Genome Institute"/>
            <person name="Riley R."/>
            <person name="Haridas S."/>
            <person name="Wolfe K.H."/>
            <person name="Lopes M.R."/>
            <person name="Hittinger C.T."/>
            <person name="Goker M."/>
            <person name="Salamov A."/>
            <person name="Wisecaver J."/>
            <person name="Long T.M."/>
            <person name="Aerts A.L."/>
            <person name="Barry K."/>
            <person name="Choi C."/>
            <person name="Clum A."/>
            <person name="Coughlan A.Y."/>
            <person name="Deshpande S."/>
            <person name="Douglass A.P."/>
            <person name="Hanson S.J."/>
            <person name="Klenk H.-P."/>
            <person name="Labutti K."/>
            <person name="Lapidus A."/>
            <person name="Lindquist E."/>
            <person name="Lipzen A."/>
            <person name="Meier-Kolthoff J.P."/>
            <person name="Ohm R.A."/>
            <person name="Otillar R.P."/>
            <person name="Pangilinan J."/>
            <person name="Peng Y."/>
            <person name="Rokas A."/>
            <person name="Rosa C.A."/>
            <person name="Scheuner C."/>
            <person name="Sibirny A.A."/>
            <person name="Slot J.C."/>
            <person name="Stielow J.B."/>
            <person name="Sun H."/>
            <person name="Kurtzman C.P."/>
            <person name="Blackwell M."/>
            <person name="Grigoriev I.V."/>
            <person name="Jeffries T.W."/>
        </authorList>
    </citation>
    <scope>NUCLEOTIDE SEQUENCE [LARGE SCALE GENOMIC DNA]</scope>
    <source>
        <strain evidence="4">DSM 1968</strain>
    </source>
</reference>
<dbReference type="InterPro" id="IPR036533">
    <property type="entry name" value="BAG_dom_sf"/>
</dbReference>
<dbReference type="Pfam" id="PF02179">
    <property type="entry name" value="BAG"/>
    <property type="match status" value="1"/>
</dbReference>
<name>A0A1D2VFB5_9ASCO</name>
<feature type="domain" description="BAG" evidence="2">
    <location>
        <begin position="141"/>
        <end position="192"/>
    </location>
</feature>
<dbReference type="EMBL" id="KV454482">
    <property type="protein sequence ID" value="ODV60326.1"/>
    <property type="molecule type" value="Genomic_DNA"/>
</dbReference>
<evidence type="ECO:0000256" key="1">
    <source>
        <dbReference type="SAM" id="MobiDB-lite"/>
    </source>
</evidence>
<keyword evidence="4" id="KW-1185">Reference proteome</keyword>
<protein>
    <recommendedName>
        <fullName evidence="2">BAG domain-containing protein</fullName>
    </recommendedName>
</protein>
<proteinExistence type="predicted"/>
<evidence type="ECO:0000313" key="4">
    <source>
        <dbReference type="Proteomes" id="UP000095038"/>
    </source>
</evidence>
<dbReference type="InParanoid" id="A0A1D2VFB5"/>
<feature type="compositionally biased region" description="Basic residues" evidence="1">
    <location>
        <begin position="86"/>
        <end position="97"/>
    </location>
</feature>
<dbReference type="SMART" id="SM00264">
    <property type="entry name" value="BAG"/>
    <property type="match status" value="1"/>
</dbReference>
<dbReference type="PROSITE" id="PS51035">
    <property type="entry name" value="BAG"/>
    <property type="match status" value="1"/>
</dbReference>
<dbReference type="Proteomes" id="UP000095038">
    <property type="component" value="Unassembled WGS sequence"/>
</dbReference>
<feature type="region of interest" description="Disordered" evidence="1">
    <location>
        <begin position="73"/>
        <end position="97"/>
    </location>
</feature>
<sequence>MAIDLNSLRDSLAVSQDSIEQFLLNNCKSVIKSLNLSPNFIHQLSNPIVLSSVSTTLLVSTFLILRGSIYSEDGKLSSDSDSASDKKKKKKKKKKKLTPVGKNKLLIFNIMKNVEDRIVPGINEFELNLEKNENFKNEEEKTYTYLYYEELLLKELMKLDGVETYDNEDLRLERKKSIKFIQSLHKKIDKLKLEYNLNGKS</sequence>
<gene>
    <name evidence="3" type="ORF">ASCRUDRAFT_70853</name>
</gene>
<dbReference type="RefSeq" id="XP_020046633.1">
    <property type="nucleotide sequence ID" value="XM_020191849.1"/>
</dbReference>
<evidence type="ECO:0000259" key="2">
    <source>
        <dbReference type="PROSITE" id="PS51035"/>
    </source>
</evidence>
<accession>A0A1D2VFB5</accession>
<dbReference type="Gene3D" id="1.20.58.120">
    <property type="entry name" value="BAG domain"/>
    <property type="match status" value="1"/>
</dbReference>
<dbReference type="GO" id="GO:0051087">
    <property type="term" value="F:protein-folding chaperone binding"/>
    <property type="evidence" value="ECO:0007669"/>
    <property type="project" value="InterPro"/>
</dbReference>
<evidence type="ECO:0000313" key="3">
    <source>
        <dbReference type="EMBL" id="ODV60326.1"/>
    </source>
</evidence>
<dbReference type="STRING" id="1344418.A0A1D2VFB5"/>
<dbReference type="GeneID" id="30965485"/>
<organism evidence="3 4">
    <name type="scientific">Ascoidea rubescens DSM 1968</name>
    <dbReference type="NCBI Taxonomy" id="1344418"/>
    <lineage>
        <taxon>Eukaryota</taxon>
        <taxon>Fungi</taxon>
        <taxon>Dikarya</taxon>
        <taxon>Ascomycota</taxon>
        <taxon>Saccharomycotina</taxon>
        <taxon>Saccharomycetes</taxon>
        <taxon>Ascoideaceae</taxon>
        <taxon>Ascoidea</taxon>
    </lineage>
</organism>